<evidence type="ECO:0000256" key="11">
    <source>
        <dbReference type="ARBA" id="ARBA00047811"/>
    </source>
</evidence>
<protein>
    <recommendedName>
        <fullName evidence="8">Cyclin-dependent kinase 2 homolog</fullName>
        <ecNumber evidence="1">2.7.11.22</ecNumber>
    </recommendedName>
    <alternativeName>
        <fullName evidence="9">Cell division control protein 2 homolog</fullName>
    </alternativeName>
    <alternativeName>
        <fullName evidence="10">cdc2-related kinase 2</fullName>
    </alternativeName>
</protein>
<dbReference type="GO" id="GO:0000307">
    <property type="term" value="C:cyclin-dependent protein kinase holoenzyme complex"/>
    <property type="evidence" value="ECO:0007669"/>
    <property type="project" value="TreeGrafter"/>
</dbReference>
<dbReference type="GO" id="GO:0010389">
    <property type="term" value="P:regulation of G2/M transition of mitotic cell cycle"/>
    <property type="evidence" value="ECO:0007669"/>
    <property type="project" value="TreeGrafter"/>
</dbReference>
<evidence type="ECO:0000313" key="15">
    <source>
        <dbReference type="EMBL" id="KAF4684429.1"/>
    </source>
</evidence>
<dbReference type="PROSITE" id="PS00107">
    <property type="entry name" value="PROTEIN_KINASE_ATP"/>
    <property type="match status" value="1"/>
</dbReference>
<keyword evidence="4 13" id="KW-0547">Nucleotide-binding</keyword>
<evidence type="ECO:0000256" key="7">
    <source>
        <dbReference type="ARBA" id="ARBA00038543"/>
    </source>
</evidence>
<evidence type="ECO:0000256" key="10">
    <source>
        <dbReference type="ARBA" id="ARBA00042858"/>
    </source>
</evidence>
<evidence type="ECO:0000256" key="8">
    <source>
        <dbReference type="ARBA" id="ARBA00039612"/>
    </source>
</evidence>
<dbReference type="GO" id="GO:0010468">
    <property type="term" value="P:regulation of gene expression"/>
    <property type="evidence" value="ECO:0007669"/>
    <property type="project" value="TreeGrafter"/>
</dbReference>
<comment type="caution">
    <text evidence="15">The sequence shown here is derived from an EMBL/GenBank/DDBJ whole genome shotgun (WGS) entry which is preliminary data.</text>
</comment>
<dbReference type="GO" id="GO:0005634">
    <property type="term" value="C:nucleus"/>
    <property type="evidence" value="ECO:0007669"/>
    <property type="project" value="TreeGrafter"/>
</dbReference>
<keyword evidence="3" id="KW-0808">Transferase</keyword>
<keyword evidence="6 13" id="KW-0067">ATP-binding</keyword>
<dbReference type="Gene3D" id="3.30.200.20">
    <property type="entry name" value="Phosphorylase Kinase, domain 1"/>
    <property type="match status" value="1"/>
</dbReference>
<evidence type="ECO:0000259" key="14">
    <source>
        <dbReference type="PROSITE" id="PS50011"/>
    </source>
</evidence>
<gene>
    <name evidence="15" type="ORF">FOZ60_007897</name>
</gene>
<dbReference type="AlphaFoldDB" id="A0A7J6NKM9"/>
<evidence type="ECO:0000256" key="4">
    <source>
        <dbReference type="ARBA" id="ARBA00022741"/>
    </source>
</evidence>
<evidence type="ECO:0000256" key="1">
    <source>
        <dbReference type="ARBA" id="ARBA00012425"/>
    </source>
</evidence>
<evidence type="ECO:0000256" key="13">
    <source>
        <dbReference type="PROSITE-ProRule" id="PRU10141"/>
    </source>
</evidence>
<dbReference type="PROSITE" id="PS50011">
    <property type="entry name" value="PROTEIN_KINASE_DOM"/>
    <property type="match status" value="1"/>
</dbReference>
<dbReference type="PANTHER" id="PTHR24056">
    <property type="entry name" value="CELL DIVISION PROTEIN KINASE"/>
    <property type="match status" value="1"/>
</dbReference>
<dbReference type="GO" id="GO:0004693">
    <property type="term" value="F:cyclin-dependent protein serine/threonine kinase activity"/>
    <property type="evidence" value="ECO:0007669"/>
    <property type="project" value="UniProtKB-EC"/>
</dbReference>
<evidence type="ECO:0000256" key="2">
    <source>
        <dbReference type="ARBA" id="ARBA00022527"/>
    </source>
</evidence>
<evidence type="ECO:0000313" key="16">
    <source>
        <dbReference type="Proteomes" id="UP000541610"/>
    </source>
</evidence>
<name>A0A7J6NKM9_PEROL</name>
<dbReference type="InterPro" id="IPR050108">
    <property type="entry name" value="CDK"/>
</dbReference>
<keyword evidence="2" id="KW-0723">Serine/threonine-protein kinase</keyword>
<comment type="subunit">
    <text evidence="7">May form a complex composed of at least the catalytic subunit CRK2 and a cyclin.</text>
</comment>
<dbReference type="PANTHER" id="PTHR24056:SF254">
    <property type="entry name" value="CYCLIN-DEPENDENT KINASE 2"/>
    <property type="match status" value="1"/>
</dbReference>
<dbReference type="Proteomes" id="UP000541610">
    <property type="component" value="Unassembled WGS sequence"/>
</dbReference>
<dbReference type="GO" id="GO:0000082">
    <property type="term" value="P:G1/S transition of mitotic cell cycle"/>
    <property type="evidence" value="ECO:0007669"/>
    <property type="project" value="TreeGrafter"/>
</dbReference>
<dbReference type="EC" id="2.7.11.22" evidence="1"/>
<comment type="catalytic activity">
    <reaction evidence="12">
        <text>L-seryl-[protein] + ATP = O-phospho-L-seryl-[protein] + ADP + H(+)</text>
        <dbReference type="Rhea" id="RHEA:17989"/>
        <dbReference type="Rhea" id="RHEA-COMP:9863"/>
        <dbReference type="Rhea" id="RHEA-COMP:11604"/>
        <dbReference type="ChEBI" id="CHEBI:15378"/>
        <dbReference type="ChEBI" id="CHEBI:29999"/>
        <dbReference type="ChEBI" id="CHEBI:30616"/>
        <dbReference type="ChEBI" id="CHEBI:83421"/>
        <dbReference type="ChEBI" id="CHEBI:456216"/>
        <dbReference type="EC" id="2.7.11.22"/>
    </reaction>
</comment>
<organism evidence="15 16">
    <name type="scientific">Perkinsus olseni</name>
    <name type="common">Perkinsus atlanticus</name>
    <dbReference type="NCBI Taxonomy" id="32597"/>
    <lineage>
        <taxon>Eukaryota</taxon>
        <taxon>Sar</taxon>
        <taxon>Alveolata</taxon>
        <taxon>Perkinsozoa</taxon>
        <taxon>Perkinsea</taxon>
        <taxon>Perkinsida</taxon>
        <taxon>Perkinsidae</taxon>
        <taxon>Perkinsus</taxon>
    </lineage>
</organism>
<dbReference type="InterPro" id="IPR017441">
    <property type="entry name" value="Protein_kinase_ATP_BS"/>
</dbReference>
<dbReference type="GO" id="GO:0005737">
    <property type="term" value="C:cytoplasm"/>
    <property type="evidence" value="ECO:0007669"/>
    <property type="project" value="TreeGrafter"/>
</dbReference>
<accession>A0A7J6NKM9</accession>
<feature type="domain" description="Protein kinase" evidence="14">
    <location>
        <begin position="19"/>
        <end position="219"/>
    </location>
</feature>
<reference evidence="15 16" key="1">
    <citation type="submission" date="2020-04" db="EMBL/GenBank/DDBJ databases">
        <title>Perkinsus olseni comparative genomics.</title>
        <authorList>
            <person name="Bogema D.R."/>
        </authorList>
    </citation>
    <scope>NUCLEOTIDE SEQUENCE [LARGE SCALE GENOMIC DNA]</scope>
    <source>
        <strain evidence="15">00978-12</strain>
    </source>
</reference>
<evidence type="ECO:0000256" key="5">
    <source>
        <dbReference type="ARBA" id="ARBA00022777"/>
    </source>
</evidence>
<dbReference type="SUPFAM" id="SSF56112">
    <property type="entry name" value="Protein kinase-like (PK-like)"/>
    <property type="match status" value="1"/>
</dbReference>
<dbReference type="InterPro" id="IPR000719">
    <property type="entry name" value="Prot_kinase_dom"/>
</dbReference>
<keyword evidence="5" id="KW-0418">Kinase</keyword>
<evidence type="ECO:0000256" key="3">
    <source>
        <dbReference type="ARBA" id="ARBA00022679"/>
    </source>
</evidence>
<dbReference type="OrthoDB" id="9214244at2759"/>
<dbReference type="GO" id="GO:0030332">
    <property type="term" value="F:cyclin binding"/>
    <property type="evidence" value="ECO:0007669"/>
    <property type="project" value="TreeGrafter"/>
</dbReference>
<dbReference type="EMBL" id="JABANP010000313">
    <property type="protein sequence ID" value="KAF4684429.1"/>
    <property type="molecule type" value="Genomic_DNA"/>
</dbReference>
<sequence length="219" mass="24801">MHNSQLDGDRFYASRFMYNKQRDLLGEGTYGKVYRAFDTVAKSRVALKLVTFDPMVEGCPLLVLRELGTIRKVLGNAGEGDGAHRHIVSLRDIIYESGGNSVGISFELCECDLRQYLARHGAVTTDSRRLEYSWSDGLHYSTQQLRGGILAVAVDDPEWRPQFLEVELYCCIRIPKSEEDHSEPFVSLNQPSRNWKALTDMAFYDSEGGSLDVASTHRW</sequence>
<evidence type="ECO:0000256" key="9">
    <source>
        <dbReference type="ARBA" id="ARBA00041902"/>
    </source>
</evidence>
<evidence type="ECO:0000256" key="12">
    <source>
        <dbReference type="ARBA" id="ARBA00048367"/>
    </source>
</evidence>
<evidence type="ECO:0000256" key="6">
    <source>
        <dbReference type="ARBA" id="ARBA00022840"/>
    </source>
</evidence>
<feature type="binding site" evidence="13">
    <location>
        <position position="48"/>
    </location>
    <ligand>
        <name>ATP</name>
        <dbReference type="ChEBI" id="CHEBI:30616"/>
    </ligand>
</feature>
<dbReference type="InterPro" id="IPR011009">
    <property type="entry name" value="Kinase-like_dom_sf"/>
</dbReference>
<dbReference type="GO" id="GO:0007165">
    <property type="term" value="P:signal transduction"/>
    <property type="evidence" value="ECO:0007669"/>
    <property type="project" value="TreeGrafter"/>
</dbReference>
<feature type="non-terminal residue" evidence="15">
    <location>
        <position position="219"/>
    </location>
</feature>
<dbReference type="GO" id="GO:0005524">
    <property type="term" value="F:ATP binding"/>
    <property type="evidence" value="ECO:0007669"/>
    <property type="project" value="UniProtKB-UniRule"/>
</dbReference>
<proteinExistence type="predicted"/>
<comment type="catalytic activity">
    <reaction evidence="11">
        <text>L-threonyl-[protein] + ATP = O-phospho-L-threonyl-[protein] + ADP + H(+)</text>
        <dbReference type="Rhea" id="RHEA:46608"/>
        <dbReference type="Rhea" id="RHEA-COMP:11060"/>
        <dbReference type="Rhea" id="RHEA-COMP:11605"/>
        <dbReference type="ChEBI" id="CHEBI:15378"/>
        <dbReference type="ChEBI" id="CHEBI:30013"/>
        <dbReference type="ChEBI" id="CHEBI:30616"/>
        <dbReference type="ChEBI" id="CHEBI:61977"/>
        <dbReference type="ChEBI" id="CHEBI:456216"/>
        <dbReference type="EC" id="2.7.11.22"/>
    </reaction>
</comment>